<feature type="compositionally biased region" description="Low complexity" evidence="8">
    <location>
        <begin position="385"/>
        <end position="404"/>
    </location>
</feature>
<dbReference type="SMART" id="SM00744">
    <property type="entry name" value="RINGv"/>
    <property type="match status" value="1"/>
</dbReference>
<dbReference type="GO" id="GO:0008270">
    <property type="term" value="F:zinc ion binding"/>
    <property type="evidence" value="ECO:0007669"/>
    <property type="project" value="UniProtKB-KW"/>
</dbReference>
<proteinExistence type="predicted"/>
<evidence type="ECO:0000256" key="3">
    <source>
        <dbReference type="ARBA" id="ARBA00022723"/>
    </source>
</evidence>
<dbReference type="Pfam" id="PF12906">
    <property type="entry name" value="RINGv"/>
    <property type="match status" value="1"/>
</dbReference>
<dbReference type="Proteomes" id="UP000256645">
    <property type="component" value="Unassembled WGS sequence"/>
</dbReference>
<evidence type="ECO:0000256" key="2">
    <source>
        <dbReference type="ARBA" id="ARBA00022692"/>
    </source>
</evidence>
<evidence type="ECO:0000313" key="11">
    <source>
        <dbReference type="EMBL" id="RDW89290.1"/>
    </source>
</evidence>
<evidence type="ECO:0000256" key="9">
    <source>
        <dbReference type="SAM" id="Phobius"/>
    </source>
</evidence>
<accession>A0A3D8SSK7</accession>
<name>A0A3D8SSK7_9HELO</name>
<dbReference type="AlphaFoldDB" id="A0A3D8SSK7"/>
<dbReference type="SUPFAM" id="SSF57850">
    <property type="entry name" value="RING/U-box"/>
    <property type="match status" value="1"/>
</dbReference>
<evidence type="ECO:0000313" key="12">
    <source>
        <dbReference type="Proteomes" id="UP000256645"/>
    </source>
</evidence>
<keyword evidence="7 9" id="KW-0472">Membrane</keyword>
<keyword evidence="5" id="KW-0862">Zinc</keyword>
<comment type="caution">
    <text evidence="11">The sequence shown here is derived from an EMBL/GenBank/DDBJ whole genome shotgun (WGS) entry which is preliminary data.</text>
</comment>
<dbReference type="GO" id="GO:0016020">
    <property type="term" value="C:membrane"/>
    <property type="evidence" value="ECO:0007669"/>
    <property type="project" value="UniProtKB-SubCell"/>
</dbReference>
<dbReference type="Gene3D" id="3.30.40.10">
    <property type="entry name" value="Zinc/RING finger domain, C3HC4 (zinc finger)"/>
    <property type="match status" value="1"/>
</dbReference>
<evidence type="ECO:0000256" key="6">
    <source>
        <dbReference type="ARBA" id="ARBA00022989"/>
    </source>
</evidence>
<reference evidence="11 12" key="1">
    <citation type="journal article" date="2018" name="IMA Fungus">
        <title>IMA Genome-F 9: Draft genome sequence of Annulohypoxylon stygium, Aspergillus mulundensis, Berkeleyomyces basicola (syn. Thielaviopsis basicola), Ceratocystis smalleyi, two Cercospora beticola strains, Coleophoma cylindrospora, Fusarium fracticaudum, Phialophora cf. hyalina, and Morchella septimelata.</title>
        <authorList>
            <person name="Wingfield B.D."/>
            <person name="Bills G.F."/>
            <person name="Dong Y."/>
            <person name="Huang W."/>
            <person name="Nel W.J."/>
            <person name="Swalarsk-Parry B.S."/>
            <person name="Vaghefi N."/>
            <person name="Wilken P.M."/>
            <person name="An Z."/>
            <person name="de Beer Z.W."/>
            <person name="De Vos L."/>
            <person name="Chen L."/>
            <person name="Duong T.A."/>
            <person name="Gao Y."/>
            <person name="Hammerbacher A."/>
            <person name="Kikkert J.R."/>
            <person name="Li Y."/>
            <person name="Li H."/>
            <person name="Li K."/>
            <person name="Li Q."/>
            <person name="Liu X."/>
            <person name="Ma X."/>
            <person name="Naidoo K."/>
            <person name="Pethybridge S.J."/>
            <person name="Sun J."/>
            <person name="Steenkamp E.T."/>
            <person name="van der Nest M.A."/>
            <person name="van Wyk S."/>
            <person name="Wingfield M.J."/>
            <person name="Xiong C."/>
            <person name="Yue Q."/>
            <person name="Zhang X."/>
        </authorList>
    </citation>
    <scope>NUCLEOTIDE SEQUENCE [LARGE SCALE GENOMIC DNA]</scope>
    <source>
        <strain evidence="11 12">BP6252</strain>
    </source>
</reference>
<keyword evidence="3" id="KW-0479">Metal-binding</keyword>
<dbReference type="InterPro" id="IPR011016">
    <property type="entry name" value="Znf_RING-CH"/>
</dbReference>
<keyword evidence="12" id="KW-1185">Reference proteome</keyword>
<evidence type="ECO:0000256" key="4">
    <source>
        <dbReference type="ARBA" id="ARBA00022771"/>
    </source>
</evidence>
<dbReference type="PANTHER" id="PTHR46283">
    <property type="entry name" value="E3 UBIQUITIN-PROTEIN LIGASE MARCH5"/>
    <property type="match status" value="1"/>
</dbReference>
<comment type="subcellular location">
    <subcellularLocation>
        <location evidence="1">Membrane</location>
        <topology evidence="1">Multi-pass membrane protein</topology>
    </subcellularLocation>
</comment>
<evidence type="ECO:0000259" key="10">
    <source>
        <dbReference type="PROSITE" id="PS51292"/>
    </source>
</evidence>
<feature type="region of interest" description="Disordered" evidence="8">
    <location>
        <begin position="1"/>
        <end position="56"/>
    </location>
</feature>
<evidence type="ECO:0000256" key="5">
    <source>
        <dbReference type="ARBA" id="ARBA00022833"/>
    </source>
</evidence>
<feature type="region of interest" description="Disordered" evidence="8">
    <location>
        <begin position="382"/>
        <end position="405"/>
    </location>
</feature>
<evidence type="ECO:0000256" key="1">
    <source>
        <dbReference type="ARBA" id="ARBA00004141"/>
    </source>
</evidence>
<dbReference type="InterPro" id="IPR013083">
    <property type="entry name" value="Znf_RING/FYVE/PHD"/>
</dbReference>
<keyword evidence="2 9" id="KW-0812">Transmembrane</keyword>
<evidence type="ECO:0000256" key="8">
    <source>
        <dbReference type="SAM" id="MobiDB-lite"/>
    </source>
</evidence>
<keyword evidence="6 9" id="KW-1133">Transmembrane helix</keyword>
<dbReference type="PROSITE" id="PS51292">
    <property type="entry name" value="ZF_RING_CH"/>
    <property type="match status" value="1"/>
</dbReference>
<dbReference type="OrthoDB" id="5817083at2759"/>
<dbReference type="EMBL" id="PDLM01000001">
    <property type="protein sequence ID" value="RDW89290.1"/>
    <property type="molecule type" value="Genomic_DNA"/>
</dbReference>
<gene>
    <name evidence="11" type="ORF">BP6252_01322</name>
</gene>
<feature type="transmembrane region" description="Helical" evidence="9">
    <location>
        <begin position="166"/>
        <end position="188"/>
    </location>
</feature>
<keyword evidence="4" id="KW-0863">Zinc-finger</keyword>
<dbReference type="STRING" id="1849047.A0A3D8SSK7"/>
<feature type="domain" description="RING-CH-type" evidence="10">
    <location>
        <begin position="73"/>
        <end position="146"/>
    </location>
</feature>
<protein>
    <recommendedName>
        <fullName evidence="10">RING-CH-type domain-containing protein</fullName>
    </recommendedName>
</protein>
<evidence type="ECO:0000256" key="7">
    <source>
        <dbReference type="ARBA" id="ARBA00023136"/>
    </source>
</evidence>
<organism evidence="11 12">
    <name type="scientific">Coleophoma cylindrospora</name>
    <dbReference type="NCBI Taxonomy" id="1849047"/>
    <lineage>
        <taxon>Eukaryota</taxon>
        <taxon>Fungi</taxon>
        <taxon>Dikarya</taxon>
        <taxon>Ascomycota</taxon>
        <taxon>Pezizomycotina</taxon>
        <taxon>Leotiomycetes</taxon>
        <taxon>Helotiales</taxon>
        <taxon>Dermateaceae</taxon>
        <taxon>Coleophoma</taxon>
    </lineage>
</organism>
<sequence length="512" mass="57384">MSSQTPQASRRRSQREEPASPEQHQAEPSEDSEYFMLNHSQVDTPSKAESDSPKVPAQLDTPVIAATPTTPPAPLDEVRECWICRQDDTEDTPESSEWRSPCPCSMQAHESCLLEWITDKESARPGESPMAEDIVCPVCKHQYQIDRPKDYVVIAADRIRKVARGLILPTAASTIIGTVYSGFLIYGMNSLELVFGYEEAKYVMAASARDRAIHANMYSRAWYRGIHQAIRIMDPFLPATDCVANWKLFVGLPLIAPALVLSRTRLADPLFALLPVCYFVWREDQRGLRDWPPTPAMAFSVLPYIRSAYNQLYGIAFSELEKKWDRAVQRTPREGETVEGIQAANQAANAEDNAIFDLQVEIVEEEVADADIPALIQERLDQQDQHAQQPDGAPAPQAPRPAGRNQNNWELRQNISTVHVVSTVMGALMFPPISSLMGDLLRLTLPSRLVVKPGSRWSVGGARGILQEKWGRTLVGGCLFVVLKDVVTLYCKWKKAKDFGKRKIVDFKRARN</sequence>